<name>A0A0F9WIM6_9MICR</name>
<evidence type="ECO:0000313" key="3">
    <source>
        <dbReference type="Proteomes" id="UP000034350"/>
    </source>
</evidence>
<feature type="region of interest" description="Disordered" evidence="1">
    <location>
        <begin position="1"/>
        <end position="41"/>
    </location>
</feature>
<evidence type="ECO:0000256" key="1">
    <source>
        <dbReference type="SAM" id="MobiDB-lite"/>
    </source>
</evidence>
<dbReference type="AlphaFoldDB" id="A0A0F9WIM6"/>
<proteinExistence type="predicted"/>
<dbReference type="GeneID" id="36320024"/>
<evidence type="ECO:0000313" key="2">
    <source>
        <dbReference type="EMBL" id="KKO76415.1"/>
    </source>
</evidence>
<dbReference type="EMBL" id="JPQZ01000003">
    <property type="protein sequence ID" value="KKO76415.1"/>
    <property type="molecule type" value="Genomic_DNA"/>
</dbReference>
<organism evidence="2 3">
    <name type="scientific">Vairimorpha ceranae</name>
    <dbReference type="NCBI Taxonomy" id="40302"/>
    <lineage>
        <taxon>Eukaryota</taxon>
        <taxon>Fungi</taxon>
        <taxon>Fungi incertae sedis</taxon>
        <taxon>Microsporidia</taxon>
        <taxon>Nosematidae</taxon>
        <taxon>Vairimorpha</taxon>
    </lineage>
</organism>
<dbReference type="OrthoDB" id="444945at2759"/>
<accession>A0A0F9WIM6</accession>
<protein>
    <submittedName>
        <fullName evidence="2">Uncharacterized protein</fullName>
    </submittedName>
</protein>
<comment type="caution">
    <text evidence="2">The sequence shown here is derived from an EMBL/GenBank/DDBJ whole genome shotgun (WGS) entry which is preliminary data.</text>
</comment>
<reference evidence="2 3" key="1">
    <citation type="journal article" date="2015" name="Environ. Microbiol.">
        <title>Genome analyses suggest the presence of polyploidy and recent human-driven expansions in eight global populations of the honeybee pathogen Nosema ceranae.</title>
        <authorList>
            <person name="Pelin A."/>
            <person name="Selman M."/>
            <person name="Aris-Brosou S."/>
            <person name="Farinelli L."/>
            <person name="Corradi N."/>
        </authorList>
    </citation>
    <scope>NUCLEOTIDE SEQUENCE [LARGE SCALE GENOMIC DNA]</scope>
    <source>
        <strain evidence="2 3">PA08 1199</strain>
    </source>
</reference>
<sequence>MVDKKRKSKRLSTRKKNKIVKKIRKQEKDRRREARMKRKSKAKIPKHILMTDEDVQKMNDIKNNERNRKDIVIDLEDPFEKFIKNNDFFILVLDPRDTFSLPDFTIFQSKPFCIVLNYKNDIPLNFLFKLYENAKKSYNTFIVAKDIATESLKSIHNDFISFVNDFSGSIGILGEHHVGKNFVKTFIPESNIFTIESKQSLSSLLRKCLPMRKVLYKDLLKSLVETQDFKEKLSLYFAIPLYDTFNDFVELVAEKKMIRKNKEFSVSKILLDEFYEKRILFFYDINNILQISFNK</sequence>
<feature type="compositionally biased region" description="Basic residues" evidence="1">
    <location>
        <begin position="1"/>
        <end position="25"/>
    </location>
</feature>
<dbReference type="Proteomes" id="UP000034350">
    <property type="component" value="Unassembled WGS sequence"/>
</dbReference>
<dbReference type="VEuPathDB" id="MicrosporidiaDB:G9O61_00g017070"/>
<keyword evidence="3" id="KW-1185">Reference proteome</keyword>
<dbReference type="VEuPathDB" id="MicrosporidiaDB:AAJ76_300044908"/>
<gene>
    <name evidence="2" type="ORF">AAJ76_300044908</name>
</gene>
<dbReference type="RefSeq" id="XP_024332157.1">
    <property type="nucleotide sequence ID" value="XM_024475093.1"/>
</dbReference>